<evidence type="ECO:0000256" key="4">
    <source>
        <dbReference type="ARBA" id="ARBA00022519"/>
    </source>
</evidence>
<feature type="transmembrane region" description="Helical" evidence="8">
    <location>
        <begin position="332"/>
        <end position="352"/>
    </location>
</feature>
<dbReference type="GO" id="GO:0030395">
    <property type="term" value="F:lactose binding"/>
    <property type="evidence" value="ECO:0007669"/>
    <property type="project" value="TreeGrafter"/>
</dbReference>
<keyword evidence="3" id="KW-1003">Cell membrane</keyword>
<keyword evidence="4" id="KW-0997">Cell inner membrane</keyword>
<feature type="transmembrane region" description="Helical" evidence="8">
    <location>
        <begin position="12"/>
        <end position="32"/>
    </location>
</feature>
<keyword evidence="11" id="KW-1185">Reference proteome</keyword>
<keyword evidence="6 8" id="KW-1133">Transmembrane helix</keyword>
<gene>
    <name evidence="10" type="ORF">SAMN05444272_1963</name>
</gene>
<dbReference type="EMBL" id="FRBW01000002">
    <property type="protein sequence ID" value="SHM17261.1"/>
    <property type="molecule type" value="Genomic_DNA"/>
</dbReference>
<dbReference type="Proteomes" id="UP000186002">
    <property type="component" value="Unassembled WGS sequence"/>
</dbReference>
<dbReference type="InterPro" id="IPR026032">
    <property type="entry name" value="HcaT-like"/>
</dbReference>
<feature type="transmembrane region" description="Helical" evidence="8">
    <location>
        <begin position="137"/>
        <end position="156"/>
    </location>
</feature>
<feature type="transmembrane region" description="Helical" evidence="8">
    <location>
        <begin position="162"/>
        <end position="184"/>
    </location>
</feature>
<keyword evidence="2" id="KW-0813">Transport</keyword>
<dbReference type="STRING" id="735517.SAMN05444272_1963"/>
<feature type="domain" description="Major facilitator superfamily associated" evidence="9">
    <location>
        <begin position="19"/>
        <end position="355"/>
    </location>
</feature>
<dbReference type="GO" id="GO:0015528">
    <property type="term" value="F:lactose:proton symporter activity"/>
    <property type="evidence" value="ECO:0007669"/>
    <property type="project" value="TreeGrafter"/>
</dbReference>
<evidence type="ECO:0000256" key="6">
    <source>
        <dbReference type="ARBA" id="ARBA00022989"/>
    </source>
</evidence>
<feature type="transmembrane region" description="Helical" evidence="8">
    <location>
        <begin position="205"/>
        <end position="227"/>
    </location>
</feature>
<keyword evidence="7 8" id="KW-0472">Membrane</keyword>
<dbReference type="InterPro" id="IPR036259">
    <property type="entry name" value="MFS_trans_sf"/>
</dbReference>
<evidence type="ECO:0000256" key="5">
    <source>
        <dbReference type="ARBA" id="ARBA00022692"/>
    </source>
</evidence>
<evidence type="ECO:0000256" key="8">
    <source>
        <dbReference type="SAM" id="Phobius"/>
    </source>
</evidence>
<evidence type="ECO:0000259" key="9">
    <source>
        <dbReference type="Pfam" id="PF12832"/>
    </source>
</evidence>
<dbReference type="OrthoDB" id="9150135at2"/>
<evidence type="ECO:0000256" key="2">
    <source>
        <dbReference type="ARBA" id="ARBA00022448"/>
    </source>
</evidence>
<evidence type="ECO:0000256" key="3">
    <source>
        <dbReference type="ARBA" id="ARBA00022475"/>
    </source>
</evidence>
<sequence length="391" mass="42080">MMASGKGLSLRVGCLFASYFLGYGIFLPFFPLVMQDRGIPVEEIGFIFGAGNIARIIANPVMTGLSDHTGRRRLSIFLYSLISIAFLIYFLATGGVWNALIAVVGLLVFWSPAVPLSDAYALDVVRNYGADYGRMRLWGSAAFVVANMIGGWLILLDSSTPAVIAIMIGILSTGLVAISLPPQVSTAQKGTVREEDRPRLFLKPAFWLVLGVIGLIQGSHAAFYGFSTLFWKAHDVSEFLIGALWSTGVAAEIGLFMFAGRLRLTSYPLALLLAGAAAGILRWGLFPFAQDFWSMALLQLLHTMTFGMAHLGSVGFLSKIVPPKWAATGQGFLAASNGILIAIGYAVCGPLYELNPGYPFWLMAGLSCIALGGLMALRPLMRRMMADVASD</sequence>
<evidence type="ECO:0000256" key="1">
    <source>
        <dbReference type="ARBA" id="ARBA00004429"/>
    </source>
</evidence>
<feature type="transmembrane region" description="Helical" evidence="8">
    <location>
        <begin position="239"/>
        <end position="260"/>
    </location>
</feature>
<feature type="transmembrane region" description="Helical" evidence="8">
    <location>
        <begin position="44"/>
        <end position="62"/>
    </location>
</feature>
<protein>
    <submittedName>
        <fullName evidence="10">MFS transporter, PPP family, 3-phenylpropionic acid transporter</fullName>
    </submittedName>
</protein>
<dbReference type="Pfam" id="PF12832">
    <property type="entry name" value="MFS_1_like"/>
    <property type="match status" value="1"/>
</dbReference>
<dbReference type="PANTHER" id="PTHR23522">
    <property type="entry name" value="BLL5896 PROTEIN"/>
    <property type="match status" value="1"/>
</dbReference>
<evidence type="ECO:0000313" key="11">
    <source>
        <dbReference type="Proteomes" id="UP000186002"/>
    </source>
</evidence>
<proteinExistence type="predicted"/>
<keyword evidence="5 8" id="KW-0812">Transmembrane</keyword>
<feature type="transmembrane region" description="Helical" evidence="8">
    <location>
        <begin position="97"/>
        <end position="116"/>
    </location>
</feature>
<dbReference type="PIRSF" id="PIRSF004925">
    <property type="entry name" value="HcaT"/>
    <property type="match status" value="1"/>
</dbReference>
<dbReference type="NCBIfam" id="NF037955">
    <property type="entry name" value="mfs"/>
    <property type="match status" value="1"/>
</dbReference>
<evidence type="ECO:0000313" key="10">
    <source>
        <dbReference type="EMBL" id="SHM17261.1"/>
    </source>
</evidence>
<feature type="transmembrane region" description="Helical" evidence="8">
    <location>
        <begin position="74"/>
        <end position="91"/>
    </location>
</feature>
<dbReference type="InterPro" id="IPR024989">
    <property type="entry name" value="MFS_assoc_dom"/>
</dbReference>
<organism evidence="10 11">
    <name type="scientific">Roseibium suaedae</name>
    <dbReference type="NCBI Taxonomy" id="735517"/>
    <lineage>
        <taxon>Bacteria</taxon>
        <taxon>Pseudomonadati</taxon>
        <taxon>Pseudomonadota</taxon>
        <taxon>Alphaproteobacteria</taxon>
        <taxon>Hyphomicrobiales</taxon>
        <taxon>Stappiaceae</taxon>
        <taxon>Roseibium</taxon>
    </lineage>
</organism>
<feature type="transmembrane region" description="Helical" evidence="8">
    <location>
        <begin position="358"/>
        <end position="377"/>
    </location>
</feature>
<dbReference type="PANTHER" id="PTHR23522:SF10">
    <property type="entry name" value="3-PHENYLPROPIONIC ACID TRANSPORTER-RELATED"/>
    <property type="match status" value="1"/>
</dbReference>
<reference evidence="10 11" key="1">
    <citation type="submission" date="2016-11" db="EMBL/GenBank/DDBJ databases">
        <authorList>
            <person name="Jaros S."/>
            <person name="Januszkiewicz K."/>
            <person name="Wedrychowicz H."/>
        </authorList>
    </citation>
    <scope>NUCLEOTIDE SEQUENCE [LARGE SCALE GENOMIC DNA]</scope>
    <source>
        <strain evidence="10 11">DSM 22153</strain>
    </source>
</reference>
<dbReference type="SUPFAM" id="SSF103473">
    <property type="entry name" value="MFS general substrate transporter"/>
    <property type="match status" value="1"/>
</dbReference>
<comment type="subcellular location">
    <subcellularLocation>
        <location evidence="1">Cell inner membrane</location>
        <topology evidence="1">Multi-pass membrane protein</topology>
    </subcellularLocation>
</comment>
<dbReference type="Gene3D" id="1.20.1250.20">
    <property type="entry name" value="MFS general substrate transporter like domains"/>
    <property type="match status" value="2"/>
</dbReference>
<accession>A0A1M7GM38</accession>
<dbReference type="AlphaFoldDB" id="A0A1M7GM38"/>
<feature type="transmembrane region" description="Helical" evidence="8">
    <location>
        <begin position="267"/>
        <end position="286"/>
    </location>
</feature>
<evidence type="ECO:0000256" key="7">
    <source>
        <dbReference type="ARBA" id="ARBA00023136"/>
    </source>
</evidence>
<feature type="transmembrane region" description="Helical" evidence="8">
    <location>
        <begin position="292"/>
        <end position="311"/>
    </location>
</feature>
<dbReference type="GO" id="GO:0005886">
    <property type="term" value="C:plasma membrane"/>
    <property type="evidence" value="ECO:0007669"/>
    <property type="project" value="UniProtKB-SubCell"/>
</dbReference>
<name>A0A1M7GM38_9HYPH</name>